<protein>
    <recommendedName>
        <fullName evidence="2">PD-(D/E)XK nuclease-like domain-containing protein</fullName>
    </recommendedName>
</protein>
<sequence length="534" mass="59676">MASSQSDIRATIEATTRAFIDAYRDGAAQNDASLINRNVAAQCTRHLLPASLVQGLGAPPDLVIDNGEYQRLFAKDLRVGGVQRCTISNLVIDVTARKAAATTVADMVCKDGDTIVMEHSWFLDFSEDGTKVTRVVEFCDQDGVHKLMAKVGADPELTPRLQYETSNDPIKAHSLASDNTSGRSRSTSPFKRQFLELRLDETGLETKALRVEALEALPNKEAASLLRTMRRIGTCKGILPDDQREDMIQSHKVEGSDLEDWDSAFKASDKFIGLPGRIPSPGEVDLVREWTTECIEVKAEEAGWNTEVHSRLLQAIFREPGKKTGGRFNITTSYTARPHKSWLPKSIGSKMVDYCVYADTAHEDASSLEVHKAFCRTTLTKSVNRTDFQPLQLRPIVLSIETKTDNQSLDVAELQMGVWHAAQWAFLRSSILSAVRDSTRRLPTAEEVKQTEQALSRLPFIPAVIAQGHRWLFVLSTRQGSKTIFWKEYQFGSTSTVVETYQTVAGLRQLAMWTKTVYLPWFQKEILAAYELTK</sequence>
<reference evidence="3 4" key="1">
    <citation type="journal article" date="2021" name="Nat. Commun.">
        <title>Genetic determinants of endophytism in the Arabidopsis root mycobiome.</title>
        <authorList>
            <person name="Mesny F."/>
            <person name="Miyauchi S."/>
            <person name="Thiergart T."/>
            <person name="Pickel B."/>
            <person name="Atanasova L."/>
            <person name="Karlsson M."/>
            <person name="Huettel B."/>
            <person name="Barry K.W."/>
            <person name="Haridas S."/>
            <person name="Chen C."/>
            <person name="Bauer D."/>
            <person name="Andreopoulos W."/>
            <person name="Pangilinan J."/>
            <person name="LaButti K."/>
            <person name="Riley R."/>
            <person name="Lipzen A."/>
            <person name="Clum A."/>
            <person name="Drula E."/>
            <person name="Henrissat B."/>
            <person name="Kohler A."/>
            <person name="Grigoriev I.V."/>
            <person name="Martin F.M."/>
            <person name="Hacquard S."/>
        </authorList>
    </citation>
    <scope>NUCLEOTIDE SEQUENCE [LARGE SCALE GENOMIC DNA]</scope>
    <source>
        <strain evidence="3 4">MPI-CAGE-CH-0241</strain>
    </source>
</reference>
<evidence type="ECO:0000259" key="2">
    <source>
        <dbReference type="Pfam" id="PF20516"/>
    </source>
</evidence>
<gene>
    <name evidence="3" type="ORF">B0T10DRAFT_566100</name>
</gene>
<keyword evidence="4" id="KW-1185">Reference proteome</keyword>
<accession>A0A9P9AJM8</accession>
<proteinExistence type="predicted"/>
<dbReference type="Proteomes" id="UP000777438">
    <property type="component" value="Unassembled WGS sequence"/>
</dbReference>
<dbReference type="AlphaFoldDB" id="A0A9P9AJM8"/>
<dbReference type="OrthoDB" id="3758478at2759"/>
<organism evidence="3 4">
    <name type="scientific">Thelonectria olida</name>
    <dbReference type="NCBI Taxonomy" id="1576542"/>
    <lineage>
        <taxon>Eukaryota</taxon>
        <taxon>Fungi</taxon>
        <taxon>Dikarya</taxon>
        <taxon>Ascomycota</taxon>
        <taxon>Pezizomycotina</taxon>
        <taxon>Sordariomycetes</taxon>
        <taxon>Hypocreomycetidae</taxon>
        <taxon>Hypocreales</taxon>
        <taxon>Nectriaceae</taxon>
        <taxon>Thelonectria</taxon>
    </lineage>
</organism>
<evidence type="ECO:0000313" key="4">
    <source>
        <dbReference type="Proteomes" id="UP000777438"/>
    </source>
</evidence>
<name>A0A9P9AJM8_9HYPO</name>
<dbReference type="InterPro" id="IPR046797">
    <property type="entry name" value="PDDEXK_12"/>
</dbReference>
<comment type="caution">
    <text evidence="3">The sequence shown here is derived from an EMBL/GenBank/DDBJ whole genome shotgun (WGS) entry which is preliminary data.</text>
</comment>
<dbReference type="EMBL" id="JAGPYM010000029">
    <property type="protein sequence ID" value="KAH6879411.1"/>
    <property type="molecule type" value="Genomic_DNA"/>
</dbReference>
<evidence type="ECO:0000256" key="1">
    <source>
        <dbReference type="SAM" id="MobiDB-lite"/>
    </source>
</evidence>
<evidence type="ECO:0000313" key="3">
    <source>
        <dbReference type="EMBL" id="KAH6879411.1"/>
    </source>
</evidence>
<feature type="domain" description="PD-(D/E)XK nuclease-like" evidence="2">
    <location>
        <begin position="253"/>
        <end position="518"/>
    </location>
</feature>
<feature type="region of interest" description="Disordered" evidence="1">
    <location>
        <begin position="164"/>
        <end position="187"/>
    </location>
</feature>
<dbReference type="Pfam" id="PF20516">
    <property type="entry name" value="PDDEXK_12"/>
    <property type="match status" value="1"/>
</dbReference>
<feature type="compositionally biased region" description="Polar residues" evidence="1">
    <location>
        <begin position="176"/>
        <end position="187"/>
    </location>
</feature>